<keyword evidence="1 5" id="KW-0418">Kinase</keyword>
<keyword evidence="9" id="KW-1185">Reference proteome</keyword>
<evidence type="ECO:0000313" key="8">
    <source>
        <dbReference type="EMBL" id="CAF1089534.1"/>
    </source>
</evidence>
<name>A0A814NES7_9BILA</name>
<feature type="domain" description="Protein kinase" evidence="7">
    <location>
        <begin position="27"/>
        <end position="279"/>
    </location>
</feature>
<dbReference type="PROSITE" id="PS50011">
    <property type="entry name" value="PROTEIN_KINASE_DOM"/>
    <property type="match status" value="1"/>
</dbReference>
<gene>
    <name evidence="8" type="ORF">OXX778_LOCUS20599</name>
</gene>
<dbReference type="AlphaFoldDB" id="A0A814NES7"/>
<keyword evidence="1 5" id="KW-0808">Transferase</keyword>
<organism evidence="8 9">
    <name type="scientific">Brachionus calyciflorus</name>
    <dbReference type="NCBI Taxonomy" id="104777"/>
    <lineage>
        <taxon>Eukaryota</taxon>
        <taxon>Metazoa</taxon>
        <taxon>Spiralia</taxon>
        <taxon>Gnathifera</taxon>
        <taxon>Rotifera</taxon>
        <taxon>Eurotatoria</taxon>
        <taxon>Monogononta</taxon>
        <taxon>Pseudotrocha</taxon>
        <taxon>Ploima</taxon>
        <taxon>Brachionidae</taxon>
        <taxon>Brachionus</taxon>
    </lineage>
</organism>
<dbReference type="PANTHER" id="PTHR44329">
    <property type="entry name" value="SERINE/THREONINE-PROTEIN KINASE TNNI3K-RELATED"/>
    <property type="match status" value="1"/>
</dbReference>
<evidence type="ECO:0000256" key="5">
    <source>
        <dbReference type="RuleBase" id="RU000304"/>
    </source>
</evidence>
<dbReference type="InterPro" id="IPR008271">
    <property type="entry name" value="Ser/Thr_kinase_AS"/>
</dbReference>
<dbReference type="PROSITE" id="PS00107">
    <property type="entry name" value="PROTEIN_KINASE_ATP"/>
    <property type="match status" value="1"/>
</dbReference>
<feature type="binding site" evidence="4">
    <location>
        <position position="56"/>
    </location>
    <ligand>
        <name>ATP</name>
        <dbReference type="ChEBI" id="CHEBI:30616"/>
    </ligand>
</feature>
<evidence type="ECO:0000256" key="2">
    <source>
        <dbReference type="ARBA" id="ARBA00022741"/>
    </source>
</evidence>
<dbReference type="Proteomes" id="UP000663879">
    <property type="component" value="Unassembled WGS sequence"/>
</dbReference>
<dbReference type="SMART" id="SM00220">
    <property type="entry name" value="S_TKc"/>
    <property type="match status" value="1"/>
</dbReference>
<keyword evidence="6" id="KW-0175">Coiled coil</keyword>
<evidence type="ECO:0000256" key="1">
    <source>
        <dbReference type="ARBA" id="ARBA00022527"/>
    </source>
</evidence>
<keyword evidence="2 4" id="KW-0547">Nucleotide-binding</keyword>
<protein>
    <recommendedName>
        <fullName evidence="7">Protein kinase domain-containing protein</fullName>
    </recommendedName>
</protein>
<keyword evidence="3 4" id="KW-0067">ATP-binding</keyword>
<dbReference type="Pfam" id="PF07714">
    <property type="entry name" value="PK_Tyr_Ser-Thr"/>
    <property type="match status" value="1"/>
</dbReference>
<dbReference type="OrthoDB" id="10261027at2759"/>
<dbReference type="PROSITE" id="PS00108">
    <property type="entry name" value="PROTEIN_KINASE_ST"/>
    <property type="match status" value="1"/>
</dbReference>
<evidence type="ECO:0000256" key="4">
    <source>
        <dbReference type="PROSITE-ProRule" id="PRU10141"/>
    </source>
</evidence>
<keyword evidence="1 5" id="KW-0723">Serine/threonine-protein kinase</keyword>
<dbReference type="InterPro" id="IPR011009">
    <property type="entry name" value="Kinase-like_dom_sf"/>
</dbReference>
<dbReference type="InterPro" id="IPR017441">
    <property type="entry name" value="Protein_kinase_ATP_BS"/>
</dbReference>
<dbReference type="Gene3D" id="3.30.200.20">
    <property type="entry name" value="Phosphorylase Kinase, domain 1"/>
    <property type="match status" value="1"/>
</dbReference>
<dbReference type="GO" id="GO:0004674">
    <property type="term" value="F:protein serine/threonine kinase activity"/>
    <property type="evidence" value="ECO:0007669"/>
    <property type="project" value="UniProtKB-KW"/>
</dbReference>
<sequence length="359" mass="41408">MSVKAVDLSRQLQNENESSLYIKNTSIEIGDKIGSGNNANIFMGYYKDLSIKIAIKVEKSAKNLKCLNQTINELVGEMKSINHENVIRVYGVCPVKNDVNLVIMELADPRGSLRTFLNKKSIEIFDNIKIRWLKQIANGMSFLHSKDIIHRDLKTENIVMNNYPYNIDKLEETVLKIIDISRSGGTPTHMSPEAFEEKYCKKSDVWSYGCVAWEIMTQLNPKEYFKNANLFQIATGQFRMKSNEIEDQSIKYLVDNCWEHNIEKRMNFGQICTRLDELISDIRPTENFALNLLSIRQKSLETEYSSNNYLNNIYSSSNNYSSLDARSFPESGRIANIMLKPKILENYFEVESIKIFILP</sequence>
<comment type="caution">
    <text evidence="8">The sequence shown here is derived from an EMBL/GenBank/DDBJ whole genome shotgun (WGS) entry which is preliminary data.</text>
</comment>
<evidence type="ECO:0000259" key="7">
    <source>
        <dbReference type="PROSITE" id="PS50011"/>
    </source>
</evidence>
<feature type="coiled-coil region" evidence="6">
    <location>
        <begin position="57"/>
        <end position="84"/>
    </location>
</feature>
<proteinExistence type="inferred from homology"/>
<evidence type="ECO:0000313" key="9">
    <source>
        <dbReference type="Proteomes" id="UP000663879"/>
    </source>
</evidence>
<dbReference type="GO" id="GO:0005524">
    <property type="term" value="F:ATP binding"/>
    <property type="evidence" value="ECO:0007669"/>
    <property type="project" value="UniProtKB-UniRule"/>
</dbReference>
<dbReference type="InterPro" id="IPR051681">
    <property type="entry name" value="Ser/Thr_Kinases-Pseudokinases"/>
</dbReference>
<dbReference type="InterPro" id="IPR000719">
    <property type="entry name" value="Prot_kinase_dom"/>
</dbReference>
<dbReference type="InterPro" id="IPR001245">
    <property type="entry name" value="Ser-Thr/Tyr_kinase_cat_dom"/>
</dbReference>
<evidence type="ECO:0000256" key="6">
    <source>
        <dbReference type="SAM" id="Coils"/>
    </source>
</evidence>
<accession>A0A814NES7</accession>
<dbReference type="Gene3D" id="1.10.510.10">
    <property type="entry name" value="Transferase(Phosphotransferase) domain 1"/>
    <property type="match status" value="1"/>
</dbReference>
<reference evidence="8" key="1">
    <citation type="submission" date="2021-02" db="EMBL/GenBank/DDBJ databases">
        <authorList>
            <person name="Nowell W R."/>
        </authorList>
    </citation>
    <scope>NUCLEOTIDE SEQUENCE</scope>
    <source>
        <strain evidence="8">Ploen Becks lab</strain>
    </source>
</reference>
<comment type="similarity">
    <text evidence="5">Belongs to the protein kinase superfamily.</text>
</comment>
<evidence type="ECO:0000256" key="3">
    <source>
        <dbReference type="ARBA" id="ARBA00022840"/>
    </source>
</evidence>
<dbReference type="SUPFAM" id="SSF56112">
    <property type="entry name" value="Protein kinase-like (PK-like)"/>
    <property type="match status" value="1"/>
</dbReference>
<dbReference type="EMBL" id="CAJNOC010006977">
    <property type="protein sequence ID" value="CAF1089534.1"/>
    <property type="molecule type" value="Genomic_DNA"/>
</dbReference>